<keyword evidence="3" id="KW-1185">Reference proteome</keyword>
<feature type="compositionally biased region" description="Basic and acidic residues" evidence="1">
    <location>
        <begin position="117"/>
        <end position="152"/>
    </location>
</feature>
<feature type="compositionally biased region" description="Basic and acidic residues" evidence="1">
    <location>
        <begin position="85"/>
        <end position="106"/>
    </location>
</feature>
<reference evidence="2" key="1">
    <citation type="submission" date="2020-11" db="EMBL/GenBank/DDBJ databases">
        <authorList>
            <consortium name="DOE Joint Genome Institute"/>
            <person name="Ahrendt S."/>
            <person name="Riley R."/>
            <person name="Andreopoulos W."/>
            <person name="Labutti K."/>
            <person name="Pangilinan J."/>
            <person name="Ruiz-Duenas F.J."/>
            <person name="Barrasa J.M."/>
            <person name="Sanchez-Garcia M."/>
            <person name="Camarero S."/>
            <person name="Miyauchi S."/>
            <person name="Serrano A."/>
            <person name="Linde D."/>
            <person name="Babiker R."/>
            <person name="Drula E."/>
            <person name="Ayuso-Fernandez I."/>
            <person name="Pacheco R."/>
            <person name="Padilla G."/>
            <person name="Ferreira P."/>
            <person name="Barriuso J."/>
            <person name="Kellner H."/>
            <person name="Castanera R."/>
            <person name="Alfaro M."/>
            <person name="Ramirez L."/>
            <person name="Pisabarro A.G."/>
            <person name="Kuo A."/>
            <person name="Tritt A."/>
            <person name="Lipzen A."/>
            <person name="He G."/>
            <person name="Yan M."/>
            <person name="Ng V."/>
            <person name="Cullen D."/>
            <person name="Martin F."/>
            <person name="Rosso M.-N."/>
            <person name="Henrissat B."/>
            <person name="Hibbett D."/>
            <person name="Martinez A.T."/>
            <person name="Grigoriev I.V."/>
        </authorList>
    </citation>
    <scope>NUCLEOTIDE SEQUENCE</scope>
    <source>
        <strain evidence="2">CBS 506.95</strain>
    </source>
</reference>
<protein>
    <submittedName>
        <fullName evidence="2">Uncharacterized protein</fullName>
    </submittedName>
</protein>
<organism evidence="2 3">
    <name type="scientific">Crepidotus variabilis</name>
    <dbReference type="NCBI Taxonomy" id="179855"/>
    <lineage>
        <taxon>Eukaryota</taxon>
        <taxon>Fungi</taxon>
        <taxon>Dikarya</taxon>
        <taxon>Basidiomycota</taxon>
        <taxon>Agaricomycotina</taxon>
        <taxon>Agaricomycetes</taxon>
        <taxon>Agaricomycetidae</taxon>
        <taxon>Agaricales</taxon>
        <taxon>Agaricineae</taxon>
        <taxon>Crepidotaceae</taxon>
        <taxon>Crepidotus</taxon>
    </lineage>
</organism>
<feature type="compositionally biased region" description="Basic residues" evidence="1">
    <location>
        <begin position="75"/>
        <end position="84"/>
    </location>
</feature>
<feature type="compositionally biased region" description="Acidic residues" evidence="1">
    <location>
        <begin position="32"/>
        <end position="41"/>
    </location>
</feature>
<accession>A0A9P6JIR6</accession>
<dbReference type="EMBL" id="MU157951">
    <property type="protein sequence ID" value="KAF9522305.1"/>
    <property type="molecule type" value="Genomic_DNA"/>
</dbReference>
<name>A0A9P6JIR6_9AGAR</name>
<evidence type="ECO:0000313" key="2">
    <source>
        <dbReference type="EMBL" id="KAF9522305.1"/>
    </source>
</evidence>
<dbReference type="Proteomes" id="UP000807306">
    <property type="component" value="Unassembled WGS sequence"/>
</dbReference>
<dbReference type="AlphaFoldDB" id="A0A9P6JIR6"/>
<comment type="caution">
    <text evidence="2">The sequence shown here is derived from an EMBL/GenBank/DDBJ whole genome shotgun (WGS) entry which is preliminary data.</text>
</comment>
<evidence type="ECO:0000256" key="1">
    <source>
        <dbReference type="SAM" id="MobiDB-lite"/>
    </source>
</evidence>
<feature type="region of interest" description="Disordered" evidence="1">
    <location>
        <begin position="75"/>
        <end position="152"/>
    </location>
</feature>
<feature type="region of interest" description="Disordered" evidence="1">
    <location>
        <begin position="29"/>
        <end position="49"/>
    </location>
</feature>
<gene>
    <name evidence="2" type="ORF">CPB83DRAFT_840575</name>
</gene>
<evidence type="ECO:0000313" key="3">
    <source>
        <dbReference type="Proteomes" id="UP000807306"/>
    </source>
</evidence>
<proteinExistence type="predicted"/>
<sequence length="152" mass="17364">MTSNLEGGRTPKTVQWECGVDICIACMSMTPDNDDSDEDQEGECRGRTSKNVEWEWGLDGRKEGVDTCACVRARRRKGRGARAKGRIERREGERREGKEESREKGGCSDAEGDEGDTDKTHRKAEWAKVKRVRSQDEEREGKGRRSKWVEER</sequence>